<dbReference type="Proteomes" id="UP000663452">
    <property type="component" value="Chromosome"/>
</dbReference>
<organism evidence="1 2">
    <name type="scientific">Paenibacillus tianjinensis</name>
    <dbReference type="NCBI Taxonomy" id="2810347"/>
    <lineage>
        <taxon>Bacteria</taxon>
        <taxon>Bacillati</taxon>
        <taxon>Bacillota</taxon>
        <taxon>Bacilli</taxon>
        <taxon>Bacillales</taxon>
        <taxon>Paenibacillaceae</taxon>
        <taxon>Paenibacillus</taxon>
    </lineage>
</organism>
<dbReference type="EMBL" id="CP070969">
    <property type="protein sequence ID" value="QSF43564.1"/>
    <property type="molecule type" value="Genomic_DNA"/>
</dbReference>
<accession>A0ABX7L951</accession>
<dbReference type="Gene3D" id="2.60.120.260">
    <property type="entry name" value="Galactose-binding domain-like"/>
    <property type="match status" value="2"/>
</dbReference>
<dbReference type="RefSeq" id="WP_206101197.1">
    <property type="nucleotide sequence ID" value="NZ_CP070969.1"/>
</dbReference>
<gene>
    <name evidence="1" type="ORF">JRJ22_20090</name>
</gene>
<evidence type="ECO:0000313" key="1">
    <source>
        <dbReference type="EMBL" id="QSF43564.1"/>
    </source>
</evidence>
<dbReference type="InterPro" id="IPR008979">
    <property type="entry name" value="Galactose-bd-like_sf"/>
</dbReference>
<dbReference type="Pfam" id="PF22633">
    <property type="entry name" value="F5_F8_type_C_2"/>
    <property type="match status" value="1"/>
</dbReference>
<reference evidence="1 2" key="1">
    <citation type="submission" date="2021-02" db="EMBL/GenBank/DDBJ databases">
        <title>Paenibacillus tianjinensis sp. nov.</title>
        <authorList>
            <person name="Liu H."/>
        </authorList>
    </citation>
    <scope>NUCLEOTIDE SEQUENCE [LARGE SCALE GENOMIC DNA]</scope>
    <source>
        <strain evidence="1 2">TB2019</strain>
    </source>
</reference>
<evidence type="ECO:0000313" key="2">
    <source>
        <dbReference type="Proteomes" id="UP000663452"/>
    </source>
</evidence>
<sequence length="576" mass="62416">MATVGQVLTAPESGWKRYDDTNPSLSYSGTWGANTGQTSNYNSTTRTINLTNTGLVKFNFVGTKLRIITNMAASQSSSMSISIDGVVESFSCYASASALQSLAYEKNELINKVHQVIISKTDTVNNFTLDAIDIDSTGRLLHPDEITDIKDLAIGKRIRCHYSAISGAVGTFSGLGQESSDFIPVASTATPNGDFYWIMVEDINKKKILIADRNIQHTISWDSLNSAGIASGSGVPIYFKSNDIFTTSNVSSNGHIVLASEELSTFSAYKAFDGSIANSSCWAIPANKAGWLSYQFNTPRRIDRYKIYPNGASYTQSPKNWVFEGSNDGVNWNTLDSRTNVTAWSGSGLLFKTATVGLFKIYRISISAFNGATDASSIGELELLESQNTYESTLRLLTGGILSTDKDNEWDKYIVNSTLNGAITAGDSSVWNWSGIFSYTSTTGTTATARVERGNTAASGWGGRQSTGAAATDGFRPVLIIETLTTNRSFVKFDGVYKKWVEGTPATPSYWQTISTTLPSVDTFMSDGMSDLSVMNRKSTTFVDVMSDNGVLGSGKVYKKSVDLKKLFEITGVKVE</sequence>
<protein>
    <submittedName>
        <fullName evidence="1">Discoidin domain-containing protein</fullName>
    </submittedName>
</protein>
<proteinExistence type="predicted"/>
<name>A0ABX7L951_9BACL</name>
<keyword evidence="2" id="KW-1185">Reference proteome</keyword>
<dbReference type="SUPFAM" id="SSF49785">
    <property type="entry name" value="Galactose-binding domain-like"/>
    <property type="match status" value="1"/>
</dbReference>